<organism evidence="1 2">
    <name type="scientific">Monosporascus ibericus</name>
    <dbReference type="NCBI Taxonomy" id="155417"/>
    <lineage>
        <taxon>Eukaryota</taxon>
        <taxon>Fungi</taxon>
        <taxon>Dikarya</taxon>
        <taxon>Ascomycota</taxon>
        <taxon>Pezizomycotina</taxon>
        <taxon>Sordariomycetes</taxon>
        <taxon>Xylariomycetidae</taxon>
        <taxon>Xylariales</taxon>
        <taxon>Xylariales incertae sedis</taxon>
        <taxon>Monosporascus</taxon>
    </lineage>
</organism>
<dbReference type="AlphaFoldDB" id="A0A4Q4TQY8"/>
<name>A0A4Q4TQY8_9PEZI</name>
<dbReference type="InterPro" id="IPR050275">
    <property type="entry name" value="PGM_Phosphatase"/>
</dbReference>
<keyword evidence="2" id="KW-1185">Reference proteome</keyword>
<protein>
    <submittedName>
        <fullName evidence="1">Uncharacterized protein</fullName>
    </submittedName>
</protein>
<dbReference type="PANTHER" id="PTHR48100:SF1">
    <property type="entry name" value="HISTIDINE PHOSPHATASE FAMILY PROTEIN-RELATED"/>
    <property type="match status" value="1"/>
</dbReference>
<dbReference type="EMBL" id="QJNU01000030">
    <property type="protein sequence ID" value="RYP09756.1"/>
    <property type="molecule type" value="Genomic_DNA"/>
</dbReference>
<evidence type="ECO:0000313" key="2">
    <source>
        <dbReference type="Proteomes" id="UP000293360"/>
    </source>
</evidence>
<dbReference type="PANTHER" id="PTHR48100">
    <property type="entry name" value="BROAD-SPECIFICITY PHOSPHATASE YOR283W-RELATED"/>
    <property type="match status" value="1"/>
</dbReference>
<dbReference type="InterPro" id="IPR013078">
    <property type="entry name" value="His_Pase_superF_clade-1"/>
</dbReference>
<dbReference type="SUPFAM" id="SSF53254">
    <property type="entry name" value="Phosphoglycerate mutase-like"/>
    <property type="match status" value="1"/>
</dbReference>
<dbReference type="Proteomes" id="UP000293360">
    <property type="component" value="Unassembled WGS sequence"/>
</dbReference>
<comment type="caution">
    <text evidence="1">The sequence shown here is derived from an EMBL/GenBank/DDBJ whole genome shotgun (WGS) entry which is preliminary data.</text>
</comment>
<gene>
    <name evidence="1" type="ORF">DL764_001091</name>
</gene>
<sequence>MDSRFTTKCQRTPNKAGLTRCQPWSVDHGFPNRDPPLTAVGSQQASNVHPPVEPSLIIVYPMTRTIQTALIVFRELLSSSPVKVELQVWPDLRKAHDATCNKGVSRADMAVKFAQLDFSACHEEWDYPPHSFEEAAARAERIRQRLRDLSRSYKSIFLVTHRGFIAFLVKGETFDVCGMVS</sequence>
<proteinExistence type="predicted"/>
<dbReference type="Pfam" id="PF00300">
    <property type="entry name" value="His_Phos_1"/>
    <property type="match status" value="1"/>
</dbReference>
<evidence type="ECO:0000313" key="1">
    <source>
        <dbReference type="EMBL" id="RYP09756.1"/>
    </source>
</evidence>
<reference evidence="1 2" key="1">
    <citation type="submission" date="2018-06" db="EMBL/GenBank/DDBJ databases">
        <title>Complete Genomes of Monosporascus.</title>
        <authorList>
            <person name="Robinson A.J."/>
            <person name="Natvig D.O."/>
        </authorList>
    </citation>
    <scope>NUCLEOTIDE SEQUENCE [LARGE SCALE GENOMIC DNA]</scope>
    <source>
        <strain evidence="1 2">CBS 110550</strain>
    </source>
</reference>
<dbReference type="InterPro" id="IPR029033">
    <property type="entry name" value="His_PPase_superfam"/>
</dbReference>
<dbReference type="GO" id="GO:0005737">
    <property type="term" value="C:cytoplasm"/>
    <property type="evidence" value="ECO:0007669"/>
    <property type="project" value="TreeGrafter"/>
</dbReference>
<dbReference type="GO" id="GO:0016791">
    <property type="term" value="F:phosphatase activity"/>
    <property type="evidence" value="ECO:0007669"/>
    <property type="project" value="TreeGrafter"/>
</dbReference>
<dbReference type="Gene3D" id="3.40.50.1240">
    <property type="entry name" value="Phosphoglycerate mutase-like"/>
    <property type="match status" value="1"/>
</dbReference>
<accession>A0A4Q4TQY8</accession>
<dbReference type="CDD" id="cd07067">
    <property type="entry name" value="HP_PGM_like"/>
    <property type="match status" value="1"/>
</dbReference>
<dbReference type="OrthoDB" id="496981at2759"/>